<protein>
    <recommendedName>
        <fullName evidence="2">Methyltransferase domain-containing protein</fullName>
    </recommendedName>
</protein>
<name>R2SWS2_9ENTE</name>
<dbReference type="SUPFAM" id="SSF53335">
    <property type="entry name" value="S-adenosyl-L-methionine-dependent methyltransferases"/>
    <property type="match status" value="1"/>
</dbReference>
<dbReference type="PANTHER" id="PTHR43861:SF3">
    <property type="entry name" value="PUTATIVE (AFU_ORTHOLOGUE AFUA_2G14390)-RELATED"/>
    <property type="match status" value="1"/>
</dbReference>
<dbReference type="CDD" id="cd02440">
    <property type="entry name" value="AdoMet_MTases"/>
    <property type="match status" value="1"/>
</dbReference>
<dbReference type="EMBL" id="AJAS01000020">
    <property type="protein sequence ID" value="EOH97246.1"/>
    <property type="molecule type" value="Genomic_DNA"/>
</dbReference>
<dbReference type="eggNOG" id="COG2226">
    <property type="taxonomic scope" value="Bacteria"/>
</dbReference>
<dbReference type="Proteomes" id="UP000013781">
    <property type="component" value="Unassembled WGS sequence"/>
</dbReference>
<dbReference type="InterPro" id="IPR025714">
    <property type="entry name" value="Methyltranfer_dom"/>
</dbReference>
<dbReference type="STRING" id="155617.RV09_GL000795"/>
<dbReference type="OrthoDB" id="9791837at2"/>
<evidence type="ECO:0000313" key="3">
    <source>
        <dbReference type="EMBL" id="EOH97246.1"/>
    </source>
</evidence>
<proteinExistence type="predicted"/>
<keyword evidence="1" id="KW-0808">Transferase</keyword>
<dbReference type="PANTHER" id="PTHR43861">
    <property type="entry name" value="TRANS-ACONITATE 2-METHYLTRANSFERASE-RELATED"/>
    <property type="match status" value="1"/>
</dbReference>
<organism evidence="3 5">
    <name type="scientific">Enterococcus moraviensis ATCC BAA-383</name>
    <dbReference type="NCBI Taxonomy" id="1158609"/>
    <lineage>
        <taxon>Bacteria</taxon>
        <taxon>Bacillati</taxon>
        <taxon>Bacillota</taxon>
        <taxon>Bacilli</taxon>
        <taxon>Lactobacillales</taxon>
        <taxon>Enterococcaceae</taxon>
        <taxon>Enterococcus</taxon>
    </lineage>
</organism>
<dbReference type="AlphaFoldDB" id="R2SWS2"/>
<dbReference type="Proteomes" id="UP000014157">
    <property type="component" value="Unassembled WGS sequence"/>
</dbReference>
<evidence type="ECO:0000313" key="4">
    <source>
        <dbReference type="EMBL" id="EOT71576.1"/>
    </source>
</evidence>
<gene>
    <name evidence="4" type="ORF">I586_01383</name>
    <name evidence="3" type="ORF">UAY_02520</name>
</gene>
<evidence type="ECO:0000256" key="1">
    <source>
        <dbReference type="ARBA" id="ARBA00022679"/>
    </source>
</evidence>
<evidence type="ECO:0000313" key="6">
    <source>
        <dbReference type="Proteomes" id="UP000014157"/>
    </source>
</evidence>
<sequence>MNVFDKIAHHYDSPKQLELANSITNEIKTHVGETSNKLVLDYGCGTGLIGLQIVNDVKEMYFVDPSQEMIHIVDQKIAELNQTNVKTVIGRFSKNHTLNIKADLIIVSLVLLHVPDTLDLLESLYQALNLGGQLIIIDFDKNEKIYHEKVHNGFVQEELKKQMAEIGFNSVSSQTFHHGKNLFMKQDASMFSLIAEK</sequence>
<dbReference type="InterPro" id="IPR029063">
    <property type="entry name" value="SAM-dependent_MTases_sf"/>
</dbReference>
<comment type="caution">
    <text evidence="3">The sequence shown here is derived from an EMBL/GenBank/DDBJ whole genome shotgun (WGS) entry which is preliminary data.</text>
</comment>
<feature type="domain" description="Methyltransferase" evidence="2">
    <location>
        <begin position="34"/>
        <end position="156"/>
    </location>
</feature>
<dbReference type="PATRIC" id="fig|1158609.3.peg.2467"/>
<dbReference type="EMBL" id="ASWB01000002">
    <property type="protein sequence ID" value="EOT71576.1"/>
    <property type="molecule type" value="Genomic_DNA"/>
</dbReference>
<dbReference type="RefSeq" id="WP_010765878.1">
    <property type="nucleotide sequence ID" value="NZ_ASWB01000002.1"/>
</dbReference>
<reference evidence="4 6" key="2">
    <citation type="submission" date="2013-03" db="EMBL/GenBank/DDBJ databases">
        <title>The Genome Sequence of Enterococcus moraviensis BAA-383 (PacBio/Illumina hybrid assembly).</title>
        <authorList>
            <consortium name="The Broad Institute Genomics Platform"/>
            <consortium name="The Broad Institute Genome Sequencing Center for Infectious Disease"/>
            <person name="Earl A."/>
            <person name="Russ C."/>
            <person name="Gilmore M."/>
            <person name="Surin D."/>
            <person name="Walker B."/>
            <person name="Young S."/>
            <person name="Zeng Q."/>
            <person name="Gargeya S."/>
            <person name="Fitzgerald M."/>
            <person name="Haas B."/>
            <person name="Abouelleil A."/>
            <person name="Allen A.W."/>
            <person name="Alvarado L."/>
            <person name="Arachchi H.M."/>
            <person name="Berlin A.M."/>
            <person name="Chapman S.B."/>
            <person name="Gainer-Dewar J."/>
            <person name="Goldberg J."/>
            <person name="Griggs A."/>
            <person name="Gujja S."/>
            <person name="Hansen M."/>
            <person name="Howarth C."/>
            <person name="Imamovic A."/>
            <person name="Ireland A."/>
            <person name="Larimer J."/>
            <person name="McCowan C."/>
            <person name="Murphy C."/>
            <person name="Pearson M."/>
            <person name="Poon T.W."/>
            <person name="Priest M."/>
            <person name="Roberts A."/>
            <person name="Saif S."/>
            <person name="Shea T."/>
            <person name="Sisk P."/>
            <person name="Sykes S."/>
            <person name="Wortman J."/>
            <person name="Nusbaum C."/>
            <person name="Birren B."/>
        </authorList>
    </citation>
    <scope>NUCLEOTIDE SEQUENCE [LARGE SCALE GENOMIC DNA]</scope>
    <source>
        <strain evidence="4 6">ATCC BAA-383</strain>
    </source>
</reference>
<dbReference type="HOGENOM" id="CLU_037990_1_2_9"/>
<dbReference type="Gene3D" id="3.40.50.150">
    <property type="entry name" value="Vaccinia Virus protein VP39"/>
    <property type="match status" value="1"/>
</dbReference>
<evidence type="ECO:0000313" key="5">
    <source>
        <dbReference type="Proteomes" id="UP000013781"/>
    </source>
</evidence>
<dbReference type="GO" id="GO:0016740">
    <property type="term" value="F:transferase activity"/>
    <property type="evidence" value="ECO:0007669"/>
    <property type="project" value="UniProtKB-KW"/>
</dbReference>
<keyword evidence="6" id="KW-1185">Reference proteome</keyword>
<dbReference type="Pfam" id="PF13847">
    <property type="entry name" value="Methyltransf_31"/>
    <property type="match status" value="1"/>
</dbReference>
<accession>R2SWS2</accession>
<evidence type="ECO:0000259" key="2">
    <source>
        <dbReference type="Pfam" id="PF13847"/>
    </source>
</evidence>
<reference evidence="3 5" key="1">
    <citation type="submission" date="2013-02" db="EMBL/GenBank/DDBJ databases">
        <title>The Genome Sequence of Enterococcus moraviensis BAA-383.</title>
        <authorList>
            <consortium name="The Broad Institute Genome Sequencing Platform"/>
            <consortium name="The Broad Institute Genome Sequencing Center for Infectious Disease"/>
            <person name="Earl A.M."/>
            <person name="Gilmore M.S."/>
            <person name="Lebreton F."/>
            <person name="Walker B."/>
            <person name="Young S.K."/>
            <person name="Zeng Q."/>
            <person name="Gargeya S."/>
            <person name="Fitzgerald M."/>
            <person name="Haas B."/>
            <person name="Abouelleil A."/>
            <person name="Alvarado L."/>
            <person name="Arachchi H.M."/>
            <person name="Berlin A.M."/>
            <person name="Chapman S.B."/>
            <person name="Dewar J."/>
            <person name="Goldberg J."/>
            <person name="Griggs A."/>
            <person name="Gujja S."/>
            <person name="Hansen M."/>
            <person name="Howarth C."/>
            <person name="Imamovic A."/>
            <person name="Larimer J."/>
            <person name="McCowan C."/>
            <person name="Murphy C."/>
            <person name="Neiman D."/>
            <person name="Pearson M."/>
            <person name="Priest M."/>
            <person name="Roberts A."/>
            <person name="Saif S."/>
            <person name="Shea T."/>
            <person name="Sisk P."/>
            <person name="Sykes S."/>
            <person name="Wortman J."/>
            <person name="Nusbaum C."/>
            <person name="Birren B."/>
        </authorList>
    </citation>
    <scope>NUCLEOTIDE SEQUENCE [LARGE SCALE GENOMIC DNA]</scope>
    <source>
        <strain evidence="3 5">ATCC BAA-383</strain>
    </source>
</reference>